<feature type="transmembrane region" description="Helical" evidence="1">
    <location>
        <begin position="147"/>
        <end position="167"/>
    </location>
</feature>
<feature type="transmembrane region" description="Helical" evidence="1">
    <location>
        <begin position="118"/>
        <end position="141"/>
    </location>
</feature>
<evidence type="ECO:0000256" key="1">
    <source>
        <dbReference type="SAM" id="Phobius"/>
    </source>
</evidence>
<dbReference type="Proteomes" id="UP000236959">
    <property type="component" value="Unassembled WGS sequence"/>
</dbReference>
<feature type="transmembrane region" description="Helical" evidence="1">
    <location>
        <begin position="213"/>
        <end position="239"/>
    </location>
</feature>
<dbReference type="AlphaFoldDB" id="A0A2S3UY81"/>
<dbReference type="EMBL" id="PPCN01000002">
    <property type="protein sequence ID" value="POF32644.1"/>
    <property type="molecule type" value="Genomic_DNA"/>
</dbReference>
<feature type="transmembrane region" description="Helical" evidence="1">
    <location>
        <begin position="74"/>
        <end position="97"/>
    </location>
</feature>
<dbReference type="OrthoDB" id="7472950at2"/>
<comment type="caution">
    <text evidence="2">The sequence shown here is derived from an EMBL/GenBank/DDBJ whole genome shotgun (WGS) entry which is preliminary data.</text>
</comment>
<keyword evidence="1" id="KW-0812">Transmembrane</keyword>
<proteinExistence type="predicted"/>
<accession>A0A2S3UY81</accession>
<protein>
    <recommendedName>
        <fullName evidence="4">Glycerophosphoryl diester phosphodiesterase membrane domain-containing protein</fullName>
    </recommendedName>
</protein>
<dbReference type="RefSeq" id="WP_103221650.1">
    <property type="nucleotide sequence ID" value="NZ_PPCN01000002.1"/>
</dbReference>
<feature type="transmembrane region" description="Helical" evidence="1">
    <location>
        <begin position="33"/>
        <end position="54"/>
    </location>
</feature>
<reference evidence="2 3" key="1">
    <citation type="submission" date="2018-01" db="EMBL/GenBank/DDBJ databases">
        <title>Genomic Encyclopedia of Archaeal and Bacterial Type Strains, Phase II (KMG-II): from individual species to whole genera.</title>
        <authorList>
            <person name="Goeker M."/>
        </authorList>
    </citation>
    <scope>NUCLEOTIDE SEQUENCE [LARGE SCALE GENOMIC DNA]</scope>
    <source>
        <strain evidence="2 3">DSM 17023</strain>
    </source>
</reference>
<name>A0A2S3UY81_9HYPH</name>
<organism evidence="2 3">
    <name type="scientific">Roseibium marinum</name>
    <dbReference type="NCBI Taxonomy" id="281252"/>
    <lineage>
        <taxon>Bacteria</taxon>
        <taxon>Pseudomonadati</taxon>
        <taxon>Pseudomonadota</taxon>
        <taxon>Alphaproteobacteria</taxon>
        <taxon>Hyphomicrobiales</taxon>
        <taxon>Stappiaceae</taxon>
        <taxon>Roseibium</taxon>
    </lineage>
</organism>
<keyword evidence="1" id="KW-1133">Transmembrane helix</keyword>
<evidence type="ECO:0000313" key="3">
    <source>
        <dbReference type="Proteomes" id="UP000236959"/>
    </source>
</evidence>
<evidence type="ECO:0000313" key="2">
    <source>
        <dbReference type="EMBL" id="POF32644.1"/>
    </source>
</evidence>
<keyword evidence="1" id="KW-0472">Membrane</keyword>
<evidence type="ECO:0008006" key="4">
    <source>
        <dbReference type="Google" id="ProtNLM"/>
    </source>
</evidence>
<sequence length="258" mass="27072">MTDTPLDQPKVPLGVGALIGESFSILFGNFLKVVIVAFVPVLLGLLLSGGLIGFDAALGVAEPTFDDPGEATAFGLVFIVEMVIYSLTTALLVQLAYDAKLKRPVQPGRYFGPALSALLPVAILSLVAGILAGFATLLFIIPGLWVYAVFSVMVPAIVIERVGFGGLARSARLTKQYRWPIAGALVLGLILIVVINFVVGLVIGLVSFIGGTILAAILFSALSAIGVGYISILIALIYARLREIKEGISVDQIASVFD</sequence>
<gene>
    <name evidence="2" type="ORF">CLV41_10247</name>
</gene>
<feature type="transmembrane region" description="Helical" evidence="1">
    <location>
        <begin position="179"/>
        <end position="207"/>
    </location>
</feature>
<keyword evidence="3" id="KW-1185">Reference proteome</keyword>